<accession>A0AAP7L0A9</accession>
<dbReference type="Proteomes" id="UP000092125">
    <property type="component" value="Unassembled WGS sequence"/>
</dbReference>
<dbReference type="SUPFAM" id="SSF55486">
    <property type="entry name" value="Metalloproteases ('zincins'), catalytic domain"/>
    <property type="match status" value="1"/>
</dbReference>
<gene>
    <name evidence="1" type="ORF">A9K56_11870</name>
</gene>
<name>A0AAP7L0A9_STEMA</name>
<proteinExistence type="predicted"/>
<dbReference type="EMBL" id="LYVI01000007">
    <property type="protein sequence ID" value="OBU60884.1"/>
    <property type="molecule type" value="Genomic_DNA"/>
</dbReference>
<dbReference type="AlphaFoldDB" id="A0AAP7L0A9"/>
<sequence length="245" mass="27916">MRDEDAPQCWVADHDAQIDRDVDGRYYEAYDVNGDKHDYPFQVSYRIDVPLQAQGEVVVSIKVQVVPKPGVTAAEVAAVKARMERGIDQFWNGRFTLDVHDPACGTRSFPIRYEVRWVQGGSDYRLIVHRTYDREQVEFPDIDVSVSTTAWTFAHEFAHTLGVPDEYSYNDPDEETVRYVQPDGTLDPEVLVAVPDSRELTDPAATIMNSVDCAVTRPRHAWNIAREVRELLSREIGREITCTVK</sequence>
<evidence type="ECO:0000313" key="1">
    <source>
        <dbReference type="EMBL" id="OBU60884.1"/>
    </source>
</evidence>
<comment type="caution">
    <text evidence="1">The sequence shown here is derived from an EMBL/GenBank/DDBJ whole genome shotgun (WGS) entry which is preliminary data.</text>
</comment>
<evidence type="ECO:0000313" key="2">
    <source>
        <dbReference type="Proteomes" id="UP000092125"/>
    </source>
</evidence>
<protein>
    <submittedName>
        <fullName evidence="1">Uncharacterized protein</fullName>
    </submittedName>
</protein>
<reference evidence="1 2" key="1">
    <citation type="submission" date="2016-05" db="EMBL/GenBank/DDBJ databases">
        <title>Draft Genome Sequences of Stenotrophomonas maltophilia Strains Sm32COP, Sm41DVV, Sm46PAILV, SmF3, SmF22, SmSOFb1 and SmCVFa1, Isolated from Different Manures, in France.</title>
        <authorList>
            <person name="Nazaret S."/>
            <person name="Bodilis J."/>
        </authorList>
    </citation>
    <scope>NUCLEOTIDE SEQUENCE [LARGE SCALE GENOMIC DNA]</scope>
    <source>
        <strain evidence="1 2">Sm41DVV</strain>
    </source>
</reference>
<organism evidence="1 2">
    <name type="scientific">Stenotrophomonas maltophilia</name>
    <name type="common">Pseudomonas maltophilia</name>
    <name type="synonym">Xanthomonas maltophilia</name>
    <dbReference type="NCBI Taxonomy" id="40324"/>
    <lineage>
        <taxon>Bacteria</taxon>
        <taxon>Pseudomonadati</taxon>
        <taxon>Pseudomonadota</taxon>
        <taxon>Gammaproteobacteria</taxon>
        <taxon>Lysobacterales</taxon>
        <taxon>Lysobacteraceae</taxon>
        <taxon>Stenotrophomonas</taxon>
        <taxon>Stenotrophomonas maltophilia group</taxon>
    </lineage>
</organism>